<evidence type="ECO:0000313" key="12">
    <source>
        <dbReference type="EMBL" id="MEE1885251.1"/>
    </source>
</evidence>
<gene>
    <name evidence="9 12" type="primary">ispE</name>
    <name evidence="12" type="ORF">VRU49_07445</name>
</gene>
<dbReference type="GO" id="GO:0050515">
    <property type="term" value="F:4-(cytidine 5'-diphospho)-2-C-methyl-D-erythritol kinase activity"/>
    <property type="evidence" value="ECO:0007669"/>
    <property type="project" value="UniProtKB-EC"/>
</dbReference>
<feature type="active site" evidence="9">
    <location>
        <position position="8"/>
    </location>
</feature>
<keyword evidence="5 9" id="KW-0547">Nucleotide-binding</keyword>
<dbReference type="Gene3D" id="3.30.230.10">
    <property type="match status" value="1"/>
</dbReference>
<sequence length="266" mass="29424">MLEFPNAKINLGLHVTEKRTDGYHNLETILFPIAIKDALEIHDSNELELTINGAEIPGDINQNLCIRAFKLLERDYNLPAQHITLLKNIPIGAGLGGGSSDAAALINLLDRKFELGISVSKKMQYASLLGSDCAFFIENKPVYATGIGNVFEEIELDLKAFKIVVVMPDVHVSTENAYKNIVPRKSDVNLRDVIKQPVGTWKENMRNDFEATVFAAHPVIADLKDLMYSQGALFASMSGSGASVFGIFDHYVPIKLPANYKIYENL</sequence>
<dbReference type="InterPro" id="IPR004424">
    <property type="entry name" value="IspE"/>
</dbReference>
<reference evidence="12 13" key="1">
    <citation type="submission" date="2024-01" db="EMBL/GenBank/DDBJ databases">
        <title>Pedobacter sp. nov., isolated from oil-contaminated soil.</title>
        <authorList>
            <person name="Le N.T.T."/>
        </authorList>
    </citation>
    <scope>NUCLEOTIDE SEQUENCE [LARGE SCALE GENOMIC DNA]</scope>
    <source>
        <strain evidence="12 13">VNH31</strain>
    </source>
</reference>
<evidence type="ECO:0000256" key="2">
    <source>
        <dbReference type="ARBA" id="ARBA00012052"/>
    </source>
</evidence>
<dbReference type="PANTHER" id="PTHR43527:SF2">
    <property type="entry name" value="4-DIPHOSPHOCYTIDYL-2-C-METHYL-D-ERYTHRITOL KINASE, CHLOROPLASTIC"/>
    <property type="match status" value="1"/>
</dbReference>
<dbReference type="InterPro" id="IPR036554">
    <property type="entry name" value="GHMP_kinase_C_sf"/>
</dbReference>
<feature type="domain" description="GHMP kinase N-terminal" evidence="10">
    <location>
        <begin position="63"/>
        <end position="137"/>
    </location>
</feature>
<dbReference type="InterPro" id="IPR020568">
    <property type="entry name" value="Ribosomal_Su5_D2-typ_SF"/>
</dbReference>
<comment type="similarity">
    <text evidence="1 9">Belongs to the GHMP kinase family. IspE subfamily.</text>
</comment>
<comment type="function">
    <text evidence="9">Catalyzes the phosphorylation of the position 2 hydroxy group of 4-diphosphocytidyl-2C-methyl-D-erythritol.</text>
</comment>
<dbReference type="InterPro" id="IPR014721">
    <property type="entry name" value="Ribsml_uS5_D2-typ_fold_subgr"/>
</dbReference>
<dbReference type="SUPFAM" id="SSF54211">
    <property type="entry name" value="Ribosomal protein S5 domain 2-like"/>
    <property type="match status" value="1"/>
</dbReference>
<feature type="domain" description="GHMP kinase C-terminal" evidence="11">
    <location>
        <begin position="198"/>
        <end position="249"/>
    </location>
</feature>
<accession>A0ABU7H1P9</accession>
<dbReference type="PANTHER" id="PTHR43527">
    <property type="entry name" value="4-DIPHOSPHOCYTIDYL-2-C-METHYL-D-ERYTHRITOL KINASE, CHLOROPLASTIC"/>
    <property type="match status" value="1"/>
</dbReference>
<evidence type="ECO:0000256" key="7">
    <source>
        <dbReference type="ARBA" id="ARBA00022840"/>
    </source>
</evidence>
<dbReference type="EC" id="2.7.1.148" evidence="2 9"/>
<evidence type="ECO:0000259" key="11">
    <source>
        <dbReference type="Pfam" id="PF08544"/>
    </source>
</evidence>
<keyword evidence="4 9" id="KW-0808">Transferase</keyword>
<dbReference type="Gene3D" id="3.30.70.890">
    <property type="entry name" value="GHMP kinase, C-terminal domain"/>
    <property type="match status" value="1"/>
</dbReference>
<dbReference type="RefSeq" id="WP_330146151.1">
    <property type="nucleotide sequence ID" value="NZ_JAZDQU010000002.1"/>
</dbReference>
<organism evidence="12 13">
    <name type="scientific">Pedobacter flavus</name>
    <dbReference type="NCBI Taxonomy" id="3113906"/>
    <lineage>
        <taxon>Bacteria</taxon>
        <taxon>Pseudomonadati</taxon>
        <taxon>Bacteroidota</taxon>
        <taxon>Sphingobacteriia</taxon>
        <taxon>Sphingobacteriales</taxon>
        <taxon>Sphingobacteriaceae</taxon>
        <taxon>Pedobacter</taxon>
    </lineage>
</organism>
<evidence type="ECO:0000256" key="1">
    <source>
        <dbReference type="ARBA" id="ARBA00009684"/>
    </source>
</evidence>
<keyword evidence="9" id="KW-0414">Isoprene biosynthesis</keyword>
<dbReference type="EMBL" id="JAZDQU010000002">
    <property type="protein sequence ID" value="MEE1885251.1"/>
    <property type="molecule type" value="Genomic_DNA"/>
</dbReference>
<evidence type="ECO:0000256" key="9">
    <source>
        <dbReference type="HAMAP-Rule" id="MF_00061"/>
    </source>
</evidence>
<keyword evidence="7 9" id="KW-0067">ATP-binding</keyword>
<feature type="active site" evidence="9">
    <location>
        <position position="132"/>
    </location>
</feature>
<dbReference type="NCBIfam" id="TIGR00154">
    <property type="entry name" value="ispE"/>
    <property type="match status" value="1"/>
</dbReference>
<dbReference type="InterPro" id="IPR006204">
    <property type="entry name" value="GHMP_kinase_N_dom"/>
</dbReference>
<keyword evidence="6 9" id="KW-0418">Kinase</keyword>
<proteinExistence type="inferred from homology"/>
<dbReference type="PIRSF" id="PIRSF010376">
    <property type="entry name" value="IspE"/>
    <property type="match status" value="1"/>
</dbReference>
<evidence type="ECO:0000259" key="10">
    <source>
        <dbReference type="Pfam" id="PF00288"/>
    </source>
</evidence>
<evidence type="ECO:0000256" key="4">
    <source>
        <dbReference type="ARBA" id="ARBA00022679"/>
    </source>
</evidence>
<evidence type="ECO:0000313" key="13">
    <source>
        <dbReference type="Proteomes" id="UP001337681"/>
    </source>
</evidence>
<feature type="binding site" evidence="9">
    <location>
        <begin position="90"/>
        <end position="100"/>
    </location>
    <ligand>
        <name>ATP</name>
        <dbReference type="ChEBI" id="CHEBI:30616"/>
    </ligand>
</feature>
<dbReference type="Pfam" id="PF08544">
    <property type="entry name" value="GHMP_kinases_C"/>
    <property type="match status" value="1"/>
</dbReference>
<evidence type="ECO:0000256" key="8">
    <source>
        <dbReference type="ARBA" id="ARBA00032554"/>
    </source>
</evidence>
<dbReference type="InterPro" id="IPR013750">
    <property type="entry name" value="GHMP_kinase_C_dom"/>
</dbReference>
<dbReference type="SUPFAM" id="SSF55060">
    <property type="entry name" value="GHMP Kinase, C-terminal domain"/>
    <property type="match status" value="1"/>
</dbReference>
<comment type="pathway">
    <text evidence="9">Isoprenoid biosynthesis; isopentenyl diphosphate biosynthesis via DXP pathway; isopentenyl diphosphate from 1-deoxy-D-xylulose 5-phosphate: step 3/6.</text>
</comment>
<comment type="catalytic activity">
    <reaction evidence="9">
        <text>4-CDP-2-C-methyl-D-erythritol + ATP = 4-CDP-2-C-methyl-D-erythritol 2-phosphate + ADP + H(+)</text>
        <dbReference type="Rhea" id="RHEA:18437"/>
        <dbReference type="ChEBI" id="CHEBI:15378"/>
        <dbReference type="ChEBI" id="CHEBI:30616"/>
        <dbReference type="ChEBI" id="CHEBI:57823"/>
        <dbReference type="ChEBI" id="CHEBI:57919"/>
        <dbReference type="ChEBI" id="CHEBI:456216"/>
        <dbReference type="EC" id="2.7.1.148"/>
    </reaction>
</comment>
<keyword evidence="13" id="KW-1185">Reference proteome</keyword>
<dbReference type="Pfam" id="PF00288">
    <property type="entry name" value="GHMP_kinases_N"/>
    <property type="match status" value="1"/>
</dbReference>
<protein>
    <recommendedName>
        <fullName evidence="3 9">4-diphosphocytidyl-2-C-methyl-D-erythritol kinase</fullName>
        <shortName evidence="9">CMK</shortName>
        <ecNumber evidence="2 9">2.7.1.148</ecNumber>
    </recommendedName>
    <alternativeName>
        <fullName evidence="8 9">4-(cytidine-5'-diphospho)-2-C-methyl-D-erythritol kinase</fullName>
    </alternativeName>
</protein>
<evidence type="ECO:0000256" key="3">
    <source>
        <dbReference type="ARBA" id="ARBA00017473"/>
    </source>
</evidence>
<comment type="caution">
    <text evidence="12">The sequence shown here is derived from an EMBL/GenBank/DDBJ whole genome shotgun (WGS) entry which is preliminary data.</text>
</comment>
<dbReference type="Proteomes" id="UP001337681">
    <property type="component" value="Unassembled WGS sequence"/>
</dbReference>
<evidence type="ECO:0000256" key="5">
    <source>
        <dbReference type="ARBA" id="ARBA00022741"/>
    </source>
</evidence>
<dbReference type="HAMAP" id="MF_00061">
    <property type="entry name" value="IspE"/>
    <property type="match status" value="1"/>
</dbReference>
<name>A0ABU7H1P9_9SPHI</name>
<evidence type="ECO:0000256" key="6">
    <source>
        <dbReference type="ARBA" id="ARBA00022777"/>
    </source>
</evidence>